<name>A0A1Q5TIW6_9GAMM</name>
<gene>
    <name evidence="1" type="ORF">Xentx_03564</name>
</gene>
<proteinExistence type="predicted"/>
<keyword evidence="2" id="KW-1185">Reference proteome</keyword>
<dbReference type="AlphaFoldDB" id="A0A1Q5TIW6"/>
<accession>A0A1Q5TIW6</accession>
<protein>
    <submittedName>
        <fullName evidence="1">Transposase</fullName>
    </submittedName>
</protein>
<dbReference type="Proteomes" id="UP000186277">
    <property type="component" value="Unassembled WGS sequence"/>
</dbReference>
<reference evidence="1 2" key="1">
    <citation type="submission" date="2016-09" db="EMBL/GenBank/DDBJ databases">
        <title>Xenorhabdus thuongxuanensis sp. nov. and Xenorhabdus eapokensis sp. nov., isolated from Steinernema species.</title>
        <authorList>
            <person name="Kaempfer P."/>
            <person name="Tobias N.J."/>
            <person name="Phan Ke L."/>
            <person name="Bode H.B."/>
            <person name="Glaeser S.P."/>
        </authorList>
    </citation>
    <scope>NUCLEOTIDE SEQUENCE [LARGE SCALE GENOMIC DNA]</scope>
    <source>
        <strain evidence="1 2">30TX1</strain>
    </source>
</reference>
<organism evidence="1 2">
    <name type="scientific">Xenorhabdus thuongxuanensis</name>
    <dbReference type="NCBI Taxonomy" id="1873484"/>
    <lineage>
        <taxon>Bacteria</taxon>
        <taxon>Pseudomonadati</taxon>
        <taxon>Pseudomonadota</taxon>
        <taxon>Gammaproteobacteria</taxon>
        <taxon>Enterobacterales</taxon>
        <taxon>Morganellaceae</taxon>
        <taxon>Xenorhabdus</taxon>
    </lineage>
</organism>
<comment type="caution">
    <text evidence="1">The sequence shown here is derived from an EMBL/GenBank/DDBJ whole genome shotgun (WGS) entry which is preliminary data.</text>
</comment>
<sequence length="83" mass="9564">MDNYGFVDDSMSDNLSFGDVRQRAWKIIPRAGLQRAALQMSNKPDSKLTRHWKAIDTQTNHIRRHLRPLFCTLDFSSVATDCP</sequence>
<dbReference type="EMBL" id="MKGR01000059">
    <property type="protein sequence ID" value="OKP00151.1"/>
    <property type="molecule type" value="Genomic_DNA"/>
</dbReference>
<evidence type="ECO:0000313" key="1">
    <source>
        <dbReference type="EMBL" id="OKP00151.1"/>
    </source>
</evidence>
<evidence type="ECO:0000313" key="2">
    <source>
        <dbReference type="Proteomes" id="UP000186277"/>
    </source>
</evidence>